<protein>
    <recommendedName>
        <fullName evidence="1">DDE-1 domain-containing protein</fullName>
    </recommendedName>
</protein>
<feature type="domain" description="DDE-1" evidence="1">
    <location>
        <begin position="191"/>
        <end position="268"/>
    </location>
</feature>
<dbReference type="EMBL" id="VYZN01000011">
    <property type="protein sequence ID" value="KAE9542285.1"/>
    <property type="molecule type" value="Genomic_DNA"/>
</dbReference>
<comment type="caution">
    <text evidence="2">The sequence shown here is derived from an EMBL/GenBank/DDBJ whole genome shotgun (WGS) entry which is preliminary data.</text>
</comment>
<evidence type="ECO:0000313" key="2">
    <source>
        <dbReference type="EMBL" id="KAE9542285.1"/>
    </source>
</evidence>
<dbReference type="CDD" id="cd15517">
    <property type="entry name" value="PHD_TCF19_like"/>
    <property type="match status" value="1"/>
</dbReference>
<sequence>MGQVVTIDKEQVMVRNYIKKTNRGTVSEDIYKNAAAEVLSKVSSLRNAAEKYEINFMTLQRYIKRQSNLPLKPNCKLVDYAKYKQIFLDELKSTLSNYLVHCSRIYYGFTLSDVKVLAYEYAKSNNVAYPKGWNVHKTASKDWFTRKKRVGRSTSGERGTTVTMVFVVNAIGNSLPPMLIFPRVNFKQLYHFHKHINCSPSSPVLLILDNHISHLSINVIDFCKENGIVLLSFPPHTTNHLQPLDVSVYVPFKTFYKNSASRWMTTHPGNPISIYDIPSLVKESLPLAATSNNITTGFTKTGIWPFNRNVFTDEDYLCSDVTDRPFTTDSINDTIAIELSTISQPQSTTTDNNIDHTLIQNLTPNTPQCVQPSTSGYIIVTPEDIRPLPKDDERRNIPFSKSRKGEDWVECCSCKKWAHHKCAGANGLLFYNCKNCSSDFDEGFEDTE</sequence>
<dbReference type="PANTHER" id="PTHR19303">
    <property type="entry name" value="TRANSPOSON"/>
    <property type="match status" value="1"/>
</dbReference>
<dbReference type="GO" id="GO:0005634">
    <property type="term" value="C:nucleus"/>
    <property type="evidence" value="ECO:0007669"/>
    <property type="project" value="TreeGrafter"/>
</dbReference>
<dbReference type="AlphaFoldDB" id="A0A6G0TZL7"/>
<dbReference type="InterPro" id="IPR011011">
    <property type="entry name" value="Znf_FYVE_PHD"/>
</dbReference>
<dbReference type="GO" id="GO:0003677">
    <property type="term" value="F:DNA binding"/>
    <property type="evidence" value="ECO:0007669"/>
    <property type="project" value="TreeGrafter"/>
</dbReference>
<accession>A0A6G0TZL7</accession>
<organism evidence="2 3">
    <name type="scientific">Aphis glycines</name>
    <name type="common">Soybean aphid</name>
    <dbReference type="NCBI Taxonomy" id="307491"/>
    <lineage>
        <taxon>Eukaryota</taxon>
        <taxon>Metazoa</taxon>
        <taxon>Ecdysozoa</taxon>
        <taxon>Arthropoda</taxon>
        <taxon>Hexapoda</taxon>
        <taxon>Insecta</taxon>
        <taxon>Pterygota</taxon>
        <taxon>Neoptera</taxon>
        <taxon>Paraneoptera</taxon>
        <taxon>Hemiptera</taxon>
        <taxon>Sternorrhyncha</taxon>
        <taxon>Aphidomorpha</taxon>
        <taxon>Aphidoidea</taxon>
        <taxon>Aphididae</taxon>
        <taxon>Aphidini</taxon>
        <taxon>Aphis</taxon>
        <taxon>Aphis</taxon>
    </lineage>
</organism>
<dbReference type="Proteomes" id="UP000475862">
    <property type="component" value="Unassembled WGS sequence"/>
</dbReference>
<dbReference type="OrthoDB" id="6606575at2759"/>
<dbReference type="SUPFAM" id="SSF57903">
    <property type="entry name" value="FYVE/PHD zinc finger"/>
    <property type="match status" value="1"/>
</dbReference>
<dbReference type="InterPro" id="IPR004875">
    <property type="entry name" value="DDE_SF_endonuclease_dom"/>
</dbReference>
<dbReference type="PANTHER" id="PTHR19303:SF71">
    <property type="entry name" value="ZINC FINGER PHD-TYPE DOMAIN-CONTAINING PROTEIN"/>
    <property type="match status" value="1"/>
</dbReference>
<proteinExistence type="predicted"/>
<name>A0A6G0TZL7_APHGL</name>
<dbReference type="Pfam" id="PF03184">
    <property type="entry name" value="DDE_1"/>
    <property type="match status" value="1"/>
</dbReference>
<evidence type="ECO:0000259" key="1">
    <source>
        <dbReference type="Pfam" id="PF03184"/>
    </source>
</evidence>
<keyword evidence="3" id="KW-1185">Reference proteome</keyword>
<gene>
    <name evidence="2" type="ORF">AGLY_003412</name>
</gene>
<reference evidence="2 3" key="1">
    <citation type="submission" date="2019-08" db="EMBL/GenBank/DDBJ databases">
        <title>The genome of the soybean aphid Biotype 1, its phylome, world population structure and adaptation to the North American continent.</title>
        <authorList>
            <person name="Giordano R."/>
            <person name="Donthu R.K."/>
            <person name="Hernandez A.G."/>
            <person name="Wright C.L."/>
            <person name="Zimin A.V."/>
        </authorList>
    </citation>
    <scope>NUCLEOTIDE SEQUENCE [LARGE SCALE GENOMIC DNA]</scope>
    <source>
        <tissue evidence="2">Whole aphids</tissue>
    </source>
</reference>
<dbReference type="InterPro" id="IPR050863">
    <property type="entry name" value="CenT-Element_Derived"/>
</dbReference>
<evidence type="ECO:0000313" key="3">
    <source>
        <dbReference type="Proteomes" id="UP000475862"/>
    </source>
</evidence>